<feature type="domain" description="C3H1-type" evidence="6">
    <location>
        <begin position="172"/>
        <end position="200"/>
    </location>
</feature>
<dbReference type="InterPro" id="IPR000571">
    <property type="entry name" value="Znf_CCCH"/>
</dbReference>
<keyword evidence="4 5" id="KW-0862">Zinc</keyword>
<feature type="zinc finger region" description="C3H1-type" evidence="5">
    <location>
        <begin position="172"/>
        <end position="200"/>
    </location>
</feature>
<evidence type="ECO:0000256" key="5">
    <source>
        <dbReference type="PROSITE-ProRule" id="PRU00723"/>
    </source>
</evidence>
<dbReference type="WBParaSite" id="Pan_g6663.t1">
    <property type="protein sequence ID" value="Pan_g6663.t1"/>
    <property type="gene ID" value="Pan_g6663"/>
</dbReference>
<evidence type="ECO:0000256" key="4">
    <source>
        <dbReference type="ARBA" id="ARBA00022833"/>
    </source>
</evidence>
<accession>A0A7E4W482</accession>
<name>A0A7E4W482_PANRE</name>
<dbReference type="Proteomes" id="UP000492821">
    <property type="component" value="Unassembled WGS sequence"/>
</dbReference>
<dbReference type="AlphaFoldDB" id="A0A7E4W482"/>
<keyword evidence="1 5" id="KW-0479">Metal-binding</keyword>
<dbReference type="GO" id="GO:0003729">
    <property type="term" value="F:mRNA binding"/>
    <property type="evidence" value="ECO:0007669"/>
    <property type="project" value="InterPro"/>
</dbReference>
<dbReference type="InterPro" id="IPR036855">
    <property type="entry name" value="Znf_CCCH_sf"/>
</dbReference>
<dbReference type="PANTHER" id="PTHR12547">
    <property type="entry name" value="CCCH ZINC FINGER/TIS11-RELATED"/>
    <property type="match status" value="1"/>
</dbReference>
<evidence type="ECO:0000256" key="3">
    <source>
        <dbReference type="ARBA" id="ARBA00022771"/>
    </source>
</evidence>
<organism evidence="7 8">
    <name type="scientific">Panagrellus redivivus</name>
    <name type="common">Microworm</name>
    <dbReference type="NCBI Taxonomy" id="6233"/>
    <lineage>
        <taxon>Eukaryota</taxon>
        <taxon>Metazoa</taxon>
        <taxon>Ecdysozoa</taxon>
        <taxon>Nematoda</taxon>
        <taxon>Chromadorea</taxon>
        <taxon>Rhabditida</taxon>
        <taxon>Tylenchina</taxon>
        <taxon>Panagrolaimomorpha</taxon>
        <taxon>Panagrolaimoidea</taxon>
        <taxon>Panagrolaimidae</taxon>
        <taxon>Panagrellus</taxon>
    </lineage>
</organism>
<dbReference type="SMART" id="SM00356">
    <property type="entry name" value="ZnF_C3H1"/>
    <property type="match status" value="3"/>
</dbReference>
<evidence type="ECO:0000256" key="2">
    <source>
        <dbReference type="ARBA" id="ARBA00022737"/>
    </source>
</evidence>
<feature type="domain" description="C3H1-type" evidence="6">
    <location>
        <begin position="66"/>
        <end position="94"/>
    </location>
</feature>
<keyword evidence="7" id="KW-1185">Reference proteome</keyword>
<dbReference type="SUPFAM" id="SSF90229">
    <property type="entry name" value="CCCH zinc finger"/>
    <property type="match status" value="2"/>
</dbReference>
<feature type="domain" description="C3H1-type" evidence="6">
    <location>
        <begin position="105"/>
        <end position="133"/>
    </location>
</feature>
<dbReference type="GO" id="GO:0043186">
    <property type="term" value="C:P granule"/>
    <property type="evidence" value="ECO:0007669"/>
    <property type="project" value="UniProtKB-ARBA"/>
</dbReference>
<dbReference type="Gene3D" id="4.10.1000.10">
    <property type="entry name" value="Zinc finger, CCCH-type"/>
    <property type="match status" value="2"/>
</dbReference>
<sequence length="363" mass="39672">MLIKPAQTYKDIPDADGASLFPLTSRRRIASLRQPEMYQNMTPLTVQTAASSDDGSASSSSGPKSGCRTKYCLEFKREGVCSYGDQCRYAHDITDLTLPVPAPPNYEKVPCRTYSVYGTCPYGTQCQFAHIKEDPAETLNTSSHAIQSQPTQSATSFGLPSDWMQYFKKPSMLNGVPCPTYSVFGYCLLGGACMFVHQEKGASASPAIGQSSGVANLNQSTYVNSPSSSPWPECGYDEQYPALPNADNTDKTVLPTPSITKRPSTSTDSSLGSSIDLLLDCEAVRSTPEPVPTHEIWPLKPEHVLEMSRLSIGAGPSAESIEKKYPSSLIVLKPIYDAWQRVQKEPWGKPKKRSDGGFDPFFY</sequence>
<dbReference type="Pfam" id="PF14608">
    <property type="entry name" value="zf-CCCH_2"/>
    <property type="match status" value="1"/>
</dbReference>
<evidence type="ECO:0000256" key="1">
    <source>
        <dbReference type="ARBA" id="ARBA00022723"/>
    </source>
</evidence>
<dbReference type="PROSITE" id="PS50103">
    <property type="entry name" value="ZF_C3H1"/>
    <property type="match status" value="3"/>
</dbReference>
<reference evidence="7" key="1">
    <citation type="journal article" date="2013" name="Genetics">
        <title>The draft genome and transcriptome of Panagrellus redivivus are shaped by the harsh demands of a free-living lifestyle.</title>
        <authorList>
            <person name="Srinivasan J."/>
            <person name="Dillman A.R."/>
            <person name="Macchietto M.G."/>
            <person name="Heikkinen L."/>
            <person name="Lakso M."/>
            <person name="Fracchia K.M."/>
            <person name="Antoshechkin I."/>
            <person name="Mortazavi A."/>
            <person name="Wong G."/>
            <person name="Sternberg P.W."/>
        </authorList>
    </citation>
    <scope>NUCLEOTIDE SEQUENCE [LARGE SCALE GENOMIC DNA]</scope>
    <source>
        <strain evidence="7">MT8872</strain>
    </source>
</reference>
<keyword evidence="3 5" id="KW-0863">Zinc-finger</keyword>
<evidence type="ECO:0000313" key="7">
    <source>
        <dbReference type="Proteomes" id="UP000492821"/>
    </source>
</evidence>
<feature type="zinc finger region" description="C3H1-type" evidence="5">
    <location>
        <begin position="66"/>
        <end position="94"/>
    </location>
</feature>
<protein>
    <submittedName>
        <fullName evidence="8">C3H1-type domain-containing protein</fullName>
    </submittedName>
</protein>
<dbReference type="PANTHER" id="PTHR12547:SF18">
    <property type="entry name" value="PROTEIN TIS11"/>
    <property type="match status" value="1"/>
</dbReference>
<reference evidence="8" key="2">
    <citation type="submission" date="2020-10" db="UniProtKB">
        <authorList>
            <consortium name="WormBaseParasite"/>
        </authorList>
    </citation>
    <scope>IDENTIFICATION</scope>
</reference>
<evidence type="ECO:0000259" key="6">
    <source>
        <dbReference type="PROSITE" id="PS50103"/>
    </source>
</evidence>
<dbReference type="GO" id="GO:0008270">
    <property type="term" value="F:zinc ion binding"/>
    <property type="evidence" value="ECO:0007669"/>
    <property type="project" value="UniProtKB-KW"/>
</dbReference>
<proteinExistence type="predicted"/>
<dbReference type="Pfam" id="PF00642">
    <property type="entry name" value="zf-CCCH"/>
    <property type="match status" value="2"/>
</dbReference>
<feature type="zinc finger region" description="C3H1-type" evidence="5">
    <location>
        <begin position="105"/>
        <end position="133"/>
    </location>
</feature>
<keyword evidence="2" id="KW-0677">Repeat</keyword>
<evidence type="ECO:0000313" key="8">
    <source>
        <dbReference type="WBParaSite" id="Pan_g6663.t1"/>
    </source>
</evidence>
<dbReference type="InterPro" id="IPR045877">
    <property type="entry name" value="ZFP36-like"/>
</dbReference>